<comment type="caution">
    <text evidence="2">The sequence shown here is derived from an EMBL/GenBank/DDBJ whole genome shotgun (WGS) entry which is preliminary data.</text>
</comment>
<keyword evidence="3" id="KW-1185">Reference proteome</keyword>
<evidence type="ECO:0000256" key="1">
    <source>
        <dbReference type="SAM" id="MobiDB-lite"/>
    </source>
</evidence>
<evidence type="ECO:0000313" key="2">
    <source>
        <dbReference type="EMBL" id="GMA96352.1"/>
    </source>
</evidence>
<feature type="region of interest" description="Disordered" evidence="1">
    <location>
        <begin position="364"/>
        <end position="399"/>
    </location>
</feature>
<dbReference type="SUPFAM" id="SSF52540">
    <property type="entry name" value="P-loop containing nucleoside triphosphate hydrolases"/>
    <property type="match status" value="1"/>
</dbReference>
<dbReference type="InterPro" id="IPR027417">
    <property type="entry name" value="P-loop_NTPase"/>
</dbReference>
<dbReference type="EMBL" id="BSVB01000001">
    <property type="protein sequence ID" value="GMA96352.1"/>
    <property type="molecule type" value="Genomic_DNA"/>
</dbReference>
<accession>A0ABQ6K8N6</accession>
<evidence type="ECO:0008006" key="4">
    <source>
        <dbReference type="Google" id="ProtNLM"/>
    </source>
</evidence>
<sequence>MSDLVEREDLYVPDRFEQLRDAGEGTLQSVVVPVEETLAQFSERFADLRAARRGGFWIIRGEAGSGKSTFLDTVGIFRAGVSTVRIPLDADIPSELQALPPTSNARVIVIEGREALTDVSESALEASLHGINGFVRAANGQNTLVVWPTNTDELTEALVGLGTRLGGAALMSGMPVVRFSGPPKSDYVRIAANTIAALNEGASLTALGLTEDAATDLAAQAPTVGDYMGSIRAALLQNGAAVRRLMATEQPRVWTVVVAGNDPEGDVAALTRGALSAADIDRLLTATNANVVNDIRAQPDTIGILGTVLDAKIFHLEILAALEIARSFASADLKTRMTGLGMSTRGNKRDAVDRLRSSAIGVILGGGQLGPRRRGAEQGRTLSRPTQASHLSRRRMTVY</sequence>
<dbReference type="Proteomes" id="UP001157034">
    <property type="component" value="Unassembled WGS sequence"/>
</dbReference>
<organism evidence="2 3">
    <name type="scientific">Pseudolysinimonas kribbensis</name>
    <dbReference type="NCBI Taxonomy" id="433641"/>
    <lineage>
        <taxon>Bacteria</taxon>
        <taxon>Bacillati</taxon>
        <taxon>Actinomycetota</taxon>
        <taxon>Actinomycetes</taxon>
        <taxon>Micrococcales</taxon>
        <taxon>Microbacteriaceae</taxon>
        <taxon>Pseudolysinimonas</taxon>
    </lineage>
</organism>
<dbReference type="RefSeq" id="WP_284254948.1">
    <property type="nucleotide sequence ID" value="NZ_BSVB01000001.1"/>
</dbReference>
<evidence type="ECO:0000313" key="3">
    <source>
        <dbReference type="Proteomes" id="UP001157034"/>
    </source>
</evidence>
<reference evidence="3" key="1">
    <citation type="journal article" date="2019" name="Int. J. Syst. Evol. Microbiol.">
        <title>The Global Catalogue of Microorganisms (GCM) 10K type strain sequencing project: providing services to taxonomists for standard genome sequencing and annotation.</title>
        <authorList>
            <consortium name="The Broad Institute Genomics Platform"/>
            <consortium name="The Broad Institute Genome Sequencing Center for Infectious Disease"/>
            <person name="Wu L."/>
            <person name="Ma J."/>
        </authorList>
    </citation>
    <scope>NUCLEOTIDE SEQUENCE [LARGE SCALE GENOMIC DNA]</scope>
    <source>
        <strain evidence="3">NBRC 108894</strain>
    </source>
</reference>
<proteinExistence type="predicted"/>
<gene>
    <name evidence="2" type="ORF">GCM10025881_31760</name>
</gene>
<protein>
    <recommendedName>
        <fullName evidence="4">SAP domain-containing protein</fullName>
    </recommendedName>
</protein>
<feature type="compositionally biased region" description="Polar residues" evidence="1">
    <location>
        <begin position="380"/>
        <end position="390"/>
    </location>
</feature>
<name>A0ABQ6K8N6_9MICO</name>